<evidence type="ECO:0008006" key="4">
    <source>
        <dbReference type="Google" id="ProtNLM"/>
    </source>
</evidence>
<evidence type="ECO:0000256" key="1">
    <source>
        <dbReference type="SAM" id="MobiDB-lite"/>
    </source>
</evidence>
<keyword evidence="3" id="KW-1185">Reference proteome</keyword>
<evidence type="ECO:0000313" key="3">
    <source>
        <dbReference type="Proteomes" id="UP001212997"/>
    </source>
</evidence>
<feature type="region of interest" description="Disordered" evidence="1">
    <location>
        <begin position="17"/>
        <end position="38"/>
    </location>
</feature>
<comment type="caution">
    <text evidence="2">The sequence shown here is derived from an EMBL/GenBank/DDBJ whole genome shotgun (WGS) entry which is preliminary data.</text>
</comment>
<feature type="region of interest" description="Disordered" evidence="1">
    <location>
        <begin position="1162"/>
        <end position="1191"/>
    </location>
</feature>
<dbReference type="Proteomes" id="UP001212997">
    <property type="component" value="Unassembled WGS sequence"/>
</dbReference>
<protein>
    <recommendedName>
        <fullName evidence="4">Vacuolar protein sorting-associated protein 13 second N-terminal domain-containing protein</fullName>
    </recommendedName>
</protein>
<name>A0AAD5V514_9APHY</name>
<dbReference type="EMBL" id="JANAWD010000172">
    <property type="protein sequence ID" value="KAJ3484874.1"/>
    <property type="molecule type" value="Genomic_DNA"/>
</dbReference>
<sequence>MQFLKRKFSIPRIKLRFMNSPENPPPTPQRGHQRGLSLPLDLGLGVVDISSAKNPEIAGPSSPSEGLHEISRGAGKAVYKDDDNATSPTTPAEEETAHGLGVQLQEEHKPSQDLGTNGATSKVDAIPRSDTSQSSGDENDSSGAEEETTEESYHAPIDGDMIPVDASGAIQALEDGLGSFGEDVPWLMRGLDDVAKTHTTVAAAISAFKIVYSMHMTRREDDKRILALYIEMRKMASEILRFRDISDPQHVSWNRDFLSDSLQRISSRVAEDIKDFGNTSDAFLKEKLHFRVLRAHIWERKLVGFSAVFSEHRLNFLRTYTSHTGISVKHSTLGFDSFNGKVVLFTKFFQKFTPERELTLSEKMKEEGSDQMAQLTEELIRELDTLGGGTPRGYIRSVQLMHGRRGNDDELESGVRRDLDENRVVFERKFELRQEQFENWLLKIHGLEEAAIQSKDAAGRSACNLIELSRLWGEMGWGRVVDAKLFILTLREYFQHRAVSENLPPSNMFTSLECRPDDWTFEFLSIPYLRSLLEALSDDVTGYIGISQLNVFVGSMPFWIKWSLQHWFSYWCIGWQIMNGYYASRIHRLLGTMMALRDHLLPENRALVDSYLADISPPTLELLMGLPRTERPDLQHKFLAYTNVEEQRLKRNLEALNHVIDAVDTAYVVAGTEKIEKCLLPFLFLLLQRDLEVIRLAQTKLLSDEELGSASRSVLHVFQAVQLRINVLHDLFNKKNLDAKARFGSFANGLFKYRFNNEQLWLRPSPIVDRPFHRISDTDLGPPGLELDPEKVLSYPPRETVVLDTAGYVDCPIQRGIQSPVSYPLNLIVGTWSGYAYVPIECPSHTVWTLDIEPTGRDNESFKAKGYAAEKGEYRLLGTCTESHKGTILFRCRFEWSSGELEYINARLDPSGSLVGHQGPEHNVNESNCTHYVIFRKIPAHLMCLRPTPIEFEDNKAKALWKFATANARHIVRKRRWSWEYFKERRDNRRRFLELGLRFLDHRSPGDEGYEEWLRRRRAIAPTDARLYVDMLNRRQNTTPVHKGKSCSVCHNELLGCRLVCLDCETRDIRLSVDFCDRPECVRHVVTADDLAFLDERRPHLPSHDIAKLRTPLQVMEIPEVEAAIRDALRRCRTRFQGLRNIEARLDPPVVSRVVSQIRFANGRSTSDSEQSSDSEPSMYEAEESDARPPSCSIITSAIGVRHRTSYLVYRVIHLSLNQLGITGEDQMTYSHVTRASLQEESVEREHVEMDDEVPRENTEKKFVALARQLEILDGKLNGLIQDFKLQ</sequence>
<organism evidence="2 3">
    <name type="scientific">Meripilus lineatus</name>
    <dbReference type="NCBI Taxonomy" id="2056292"/>
    <lineage>
        <taxon>Eukaryota</taxon>
        <taxon>Fungi</taxon>
        <taxon>Dikarya</taxon>
        <taxon>Basidiomycota</taxon>
        <taxon>Agaricomycotina</taxon>
        <taxon>Agaricomycetes</taxon>
        <taxon>Polyporales</taxon>
        <taxon>Meripilaceae</taxon>
        <taxon>Meripilus</taxon>
    </lineage>
</organism>
<feature type="compositionally biased region" description="Acidic residues" evidence="1">
    <location>
        <begin position="137"/>
        <end position="150"/>
    </location>
</feature>
<feature type="compositionally biased region" description="Low complexity" evidence="1">
    <location>
        <begin position="1165"/>
        <end position="1178"/>
    </location>
</feature>
<proteinExistence type="predicted"/>
<gene>
    <name evidence="2" type="ORF">NLI96_g5328</name>
</gene>
<feature type="region of interest" description="Disordered" evidence="1">
    <location>
        <begin position="51"/>
        <end position="161"/>
    </location>
</feature>
<reference evidence="2" key="1">
    <citation type="submission" date="2022-07" db="EMBL/GenBank/DDBJ databases">
        <title>Genome Sequence of Physisporinus lineatus.</title>
        <authorList>
            <person name="Buettner E."/>
        </authorList>
    </citation>
    <scope>NUCLEOTIDE SEQUENCE</scope>
    <source>
        <strain evidence="2">VT162</strain>
    </source>
</reference>
<evidence type="ECO:0000313" key="2">
    <source>
        <dbReference type="EMBL" id="KAJ3484874.1"/>
    </source>
</evidence>
<accession>A0AAD5V514</accession>